<keyword evidence="1" id="KW-1133">Transmembrane helix</keyword>
<gene>
    <name evidence="2" type="ORF">ACFFVB_13690</name>
</gene>
<comment type="caution">
    <text evidence="2">The sequence shown here is derived from an EMBL/GenBank/DDBJ whole genome shotgun (WGS) entry which is preliminary data.</text>
</comment>
<dbReference type="EMBL" id="JBHMEZ010000012">
    <property type="protein sequence ID" value="MFB9054136.1"/>
    <property type="molecule type" value="Genomic_DNA"/>
</dbReference>
<dbReference type="RefSeq" id="WP_382383580.1">
    <property type="nucleotide sequence ID" value="NZ_JBHMEZ010000012.1"/>
</dbReference>
<proteinExistence type="predicted"/>
<dbReference type="Proteomes" id="UP001589605">
    <property type="component" value="Unassembled WGS sequence"/>
</dbReference>
<keyword evidence="3" id="KW-1185">Reference proteome</keyword>
<organism evidence="2 3">
    <name type="scientific">Formosa undariae</name>
    <dbReference type="NCBI Taxonomy" id="1325436"/>
    <lineage>
        <taxon>Bacteria</taxon>
        <taxon>Pseudomonadati</taxon>
        <taxon>Bacteroidota</taxon>
        <taxon>Flavobacteriia</taxon>
        <taxon>Flavobacteriales</taxon>
        <taxon>Flavobacteriaceae</taxon>
        <taxon>Formosa</taxon>
    </lineage>
</organism>
<sequence>MNDTTVSTLLIIILSCHLATIIIGYKTKEVIKSMSYLNAIFALGLLVFFAINTLKTNRHPFQITEVLALGVEVCILIFAVVAVIGFRNKAYVKVINYMGFWFHLLVSAGMIIFMFTFKMDRLF</sequence>
<evidence type="ECO:0000256" key="1">
    <source>
        <dbReference type="SAM" id="Phobius"/>
    </source>
</evidence>
<protein>
    <submittedName>
        <fullName evidence="2">Uncharacterized protein</fullName>
    </submittedName>
</protein>
<feature type="transmembrane region" description="Helical" evidence="1">
    <location>
        <begin position="36"/>
        <end position="54"/>
    </location>
</feature>
<evidence type="ECO:0000313" key="2">
    <source>
        <dbReference type="EMBL" id="MFB9054136.1"/>
    </source>
</evidence>
<evidence type="ECO:0000313" key="3">
    <source>
        <dbReference type="Proteomes" id="UP001589605"/>
    </source>
</evidence>
<feature type="transmembrane region" description="Helical" evidence="1">
    <location>
        <begin position="6"/>
        <end position="24"/>
    </location>
</feature>
<keyword evidence="1" id="KW-0812">Transmembrane</keyword>
<keyword evidence="1" id="KW-0472">Membrane</keyword>
<accession>A0ABV5F3W1</accession>
<reference evidence="2 3" key="1">
    <citation type="submission" date="2024-09" db="EMBL/GenBank/DDBJ databases">
        <authorList>
            <person name="Sun Q."/>
            <person name="Mori K."/>
        </authorList>
    </citation>
    <scope>NUCLEOTIDE SEQUENCE [LARGE SCALE GENOMIC DNA]</scope>
    <source>
        <strain evidence="2 3">CECT 8286</strain>
    </source>
</reference>
<name>A0ABV5F3W1_9FLAO</name>
<feature type="transmembrane region" description="Helical" evidence="1">
    <location>
        <begin position="66"/>
        <end position="86"/>
    </location>
</feature>
<feature type="transmembrane region" description="Helical" evidence="1">
    <location>
        <begin position="98"/>
        <end position="117"/>
    </location>
</feature>